<dbReference type="Proteomes" id="UP000477739">
    <property type="component" value="Unassembled WGS sequence"/>
</dbReference>
<protein>
    <submittedName>
        <fullName evidence="2">Uncharacterized protein</fullName>
    </submittedName>
</protein>
<dbReference type="EMBL" id="WMJZ01000007">
    <property type="protein sequence ID" value="MTH46039.1"/>
    <property type="molecule type" value="Genomic_DNA"/>
</dbReference>
<evidence type="ECO:0000313" key="3">
    <source>
        <dbReference type="Proteomes" id="UP000477739"/>
    </source>
</evidence>
<name>A0A6L6IHG9_9ENTR</name>
<feature type="region of interest" description="Disordered" evidence="1">
    <location>
        <begin position="64"/>
        <end position="103"/>
    </location>
</feature>
<gene>
    <name evidence="2" type="ORF">GJV78_07180</name>
</gene>
<organism evidence="2 3">
    <name type="scientific">Intestinirhabdus alba</name>
    <dbReference type="NCBI Taxonomy" id="2899544"/>
    <lineage>
        <taxon>Bacteria</taxon>
        <taxon>Pseudomonadati</taxon>
        <taxon>Pseudomonadota</taxon>
        <taxon>Gammaproteobacteria</taxon>
        <taxon>Enterobacterales</taxon>
        <taxon>Enterobacteriaceae</taxon>
        <taxon>Intestinirhabdus</taxon>
    </lineage>
</organism>
<evidence type="ECO:0000313" key="2">
    <source>
        <dbReference type="EMBL" id="MTH46039.1"/>
    </source>
</evidence>
<reference evidence="2 3" key="1">
    <citation type="submission" date="2019-11" db="EMBL/GenBank/DDBJ databases">
        <title>Escherichia alba sp. nov. isolated from the gut of plastic-eating superworms Zophobas atratus.</title>
        <authorList>
            <person name="Yang Y."/>
        </authorList>
    </citation>
    <scope>NUCLEOTIDE SEQUENCE [LARGE SCALE GENOMIC DNA]</scope>
    <source>
        <strain evidence="3">BIT-B35</strain>
    </source>
</reference>
<dbReference type="OrthoDB" id="6539751at2"/>
<evidence type="ECO:0000256" key="1">
    <source>
        <dbReference type="SAM" id="MobiDB-lite"/>
    </source>
</evidence>
<proteinExistence type="predicted"/>
<dbReference type="AlphaFoldDB" id="A0A6L6IHG9"/>
<comment type="caution">
    <text evidence="2">The sequence shown here is derived from an EMBL/GenBank/DDBJ whole genome shotgun (WGS) entry which is preliminary data.</text>
</comment>
<accession>A0A6L6IHG9</accession>
<dbReference type="RefSeq" id="WP_155107680.1">
    <property type="nucleotide sequence ID" value="NZ_WMJZ01000007.1"/>
</dbReference>
<feature type="compositionally biased region" description="Basic and acidic residues" evidence="1">
    <location>
        <begin position="75"/>
        <end position="96"/>
    </location>
</feature>
<keyword evidence="3" id="KW-1185">Reference proteome</keyword>
<sequence>MNRSEIERLSDEIIGEAVLSLLKGRGPISKRALIAALGNMAATESDPGRREVIKHVIAEINQGLARGNKASGPQHGRDNEKERKDNVLQLFGERRSQSAKKMH</sequence>